<proteinExistence type="predicted"/>
<evidence type="ECO:0000256" key="1">
    <source>
        <dbReference type="SAM" id="MobiDB-lite"/>
    </source>
</evidence>
<feature type="compositionally biased region" description="Low complexity" evidence="1">
    <location>
        <begin position="142"/>
        <end position="156"/>
    </location>
</feature>
<accession>A0ABD1ELN4</accession>
<organism evidence="2 3">
    <name type="scientific">Hypothenemus hampei</name>
    <name type="common">Coffee berry borer</name>
    <dbReference type="NCBI Taxonomy" id="57062"/>
    <lineage>
        <taxon>Eukaryota</taxon>
        <taxon>Metazoa</taxon>
        <taxon>Ecdysozoa</taxon>
        <taxon>Arthropoda</taxon>
        <taxon>Hexapoda</taxon>
        <taxon>Insecta</taxon>
        <taxon>Pterygota</taxon>
        <taxon>Neoptera</taxon>
        <taxon>Endopterygota</taxon>
        <taxon>Coleoptera</taxon>
        <taxon>Polyphaga</taxon>
        <taxon>Cucujiformia</taxon>
        <taxon>Curculionidae</taxon>
        <taxon>Scolytinae</taxon>
        <taxon>Hypothenemus</taxon>
    </lineage>
</organism>
<evidence type="ECO:0000313" key="2">
    <source>
        <dbReference type="EMBL" id="KAL1497199.1"/>
    </source>
</evidence>
<protein>
    <submittedName>
        <fullName evidence="2">Uncharacterized protein</fullName>
    </submittedName>
</protein>
<dbReference type="EMBL" id="JBDJPC010000006">
    <property type="protein sequence ID" value="KAL1497199.1"/>
    <property type="molecule type" value="Genomic_DNA"/>
</dbReference>
<gene>
    <name evidence="2" type="ORF">ABEB36_008196</name>
</gene>
<name>A0ABD1ELN4_HYPHA</name>
<dbReference type="Proteomes" id="UP001566132">
    <property type="component" value="Unassembled WGS sequence"/>
</dbReference>
<keyword evidence="3" id="KW-1185">Reference proteome</keyword>
<dbReference type="AlphaFoldDB" id="A0ABD1ELN4"/>
<sequence>MNSTEDTENIERYFQVFCPENLPPVPAVIQKYNQVLEYNKKCSIFDEEFDLEDDDDCRTENSIVDKNDPFFQDDNIIRVVSGRGRGGRNTYQKPGTKISSDDLEITESIRKIAPIGYRNEVTENAIKKYQMEHYFKEDKYSDSVPSSSISSSSHISDCNDKMSDNNEGNHSLVVPSQVKSEISSSKSSDNESSDYFSSRDQLTISGSSSSSNNSLIRNEETIVDVSNGDVASPMPLCEILKRNREQYKRFHRANILKRENKENYQLADIDLESRLKIEEILEEDKKNFYVTKKNSKEEGIWTFKNKPARIKPDIHSKSDFPPLS</sequence>
<comment type="caution">
    <text evidence="2">The sequence shown here is derived from an EMBL/GenBank/DDBJ whole genome shotgun (WGS) entry which is preliminary data.</text>
</comment>
<feature type="region of interest" description="Disordered" evidence="1">
    <location>
        <begin position="141"/>
        <end position="214"/>
    </location>
</feature>
<feature type="compositionally biased region" description="Low complexity" evidence="1">
    <location>
        <begin position="176"/>
        <end position="187"/>
    </location>
</feature>
<reference evidence="2 3" key="1">
    <citation type="submission" date="2024-05" db="EMBL/GenBank/DDBJ databases">
        <title>Genetic variation in Jamaican populations of the coffee berry borer (Hypothenemus hampei).</title>
        <authorList>
            <person name="Errbii M."/>
            <person name="Myrie A."/>
        </authorList>
    </citation>
    <scope>NUCLEOTIDE SEQUENCE [LARGE SCALE GENOMIC DNA]</scope>
    <source>
        <strain evidence="2">JA-Hopewell-2020-01-JO</strain>
        <tissue evidence="2">Whole body</tissue>
    </source>
</reference>
<feature type="compositionally biased region" description="Low complexity" evidence="1">
    <location>
        <begin position="205"/>
        <end position="214"/>
    </location>
</feature>
<evidence type="ECO:0000313" key="3">
    <source>
        <dbReference type="Proteomes" id="UP001566132"/>
    </source>
</evidence>